<keyword evidence="5" id="KW-0012">Acyltransferase</keyword>
<gene>
    <name evidence="7" type="ORF">N1F79_19995</name>
</gene>
<dbReference type="SUPFAM" id="SSF55729">
    <property type="entry name" value="Acyl-CoA N-acyltransferases (Nat)"/>
    <property type="match status" value="1"/>
</dbReference>
<accession>A0ABU7XXE6</accession>
<dbReference type="PROSITE" id="PS51191">
    <property type="entry name" value="FEMABX"/>
    <property type="match status" value="1"/>
</dbReference>
<dbReference type="InterPro" id="IPR050644">
    <property type="entry name" value="PG_Glycine_Bridge_Synth"/>
</dbReference>
<comment type="caution">
    <text evidence="7">The sequence shown here is derived from an EMBL/GenBank/DDBJ whole genome shotgun (WGS) entry which is preliminary data.</text>
</comment>
<keyword evidence="3" id="KW-0133">Cell shape</keyword>
<keyword evidence="8" id="KW-1185">Reference proteome</keyword>
<protein>
    <submittedName>
        <fullName evidence="7">Peptidoglycan bridge formation glycyltransferase FemA/FemB family protein</fullName>
    </submittedName>
</protein>
<proteinExistence type="inferred from homology"/>
<reference evidence="7 8" key="1">
    <citation type="submission" date="2022-09" db="EMBL/GenBank/DDBJ databases">
        <title>Genome sequencing of Flavivirga sp. MEBiC05379.</title>
        <authorList>
            <person name="Oh H.-M."/>
            <person name="Kwon K.K."/>
            <person name="Park M.J."/>
            <person name="Yang S.-H."/>
        </authorList>
    </citation>
    <scope>NUCLEOTIDE SEQUENCE [LARGE SCALE GENOMIC DNA]</scope>
    <source>
        <strain evidence="7 8">MEBiC05379</strain>
    </source>
</reference>
<sequence>MIETITNKEDWNFLLSEFDMHDSYHTFEYHLIAKSKGENPILIKYVENDIIIAIPLLIRDIKGSAFKDATSVYGYTGPLSKGINNSFDNSNFINSLNHFFNENNIISVFSRLHPYVPNQTHVLKNFGAIFPMGKVVNINLKLDKTIQRQNYHRRLKNHINRSRKNCSIVKVDSYEGVDKFIEIYNESMDRVNAEKSYYFDKKYYYNLFNSTDFETELLLARDNESKNIISGAIFFKKNGIVQYHLSGTKSDFFHLMPTKLLIDEMRISATDEGYHTFNLGGGLGACEDNSLFRFKSSFSDEYHQFFIWKLIVNEKAYKNICDKNKITNKESNFFPLYRLKVFI</sequence>
<comment type="similarity">
    <text evidence="1">Belongs to the FemABX family.</text>
</comment>
<evidence type="ECO:0000256" key="4">
    <source>
        <dbReference type="ARBA" id="ARBA00022984"/>
    </source>
</evidence>
<dbReference type="EMBL" id="JAODOP010000004">
    <property type="protein sequence ID" value="MEF3835416.1"/>
    <property type="molecule type" value="Genomic_DNA"/>
</dbReference>
<evidence type="ECO:0000313" key="7">
    <source>
        <dbReference type="EMBL" id="MEF3835416.1"/>
    </source>
</evidence>
<evidence type="ECO:0000313" key="8">
    <source>
        <dbReference type="Proteomes" id="UP001337305"/>
    </source>
</evidence>
<dbReference type="Pfam" id="PF02388">
    <property type="entry name" value="FemAB"/>
    <property type="match status" value="1"/>
</dbReference>
<evidence type="ECO:0000256" key="6">
    <source>
        <dbReference type="ARBA" id="ARBA00023316"/>
    </source>
</evidence>
<keyword evidence="2" id="KW-0808">Transferase</keyword>
<dbReference type="RefSeq" id="WP_303307702.1">
    <property type="nucleotide sequence ID" value="NZ_JAODOP010000004.1"/>
</dbReference>
<evidence type="ECO:0000256" key="1">
    <source>
        <dbReference type="ARBA" id="ARBA00009943"/>
    </source>
</evidence>
<evidence type="ECO:0000256" key="5">
    <source>
        <dbReference type="ARBA" id="ARBA00023315"/>
    </source>
</evidence>
<dbReference type="InterPro" id="IPR003447">
    <property type="entry name" value="FEMABX"/>
</dbReference>
<keyword evidence="6" id="KW-0961">Cell wall biogenesis/degradation</keyword>
<dbReference type="PANTHER" id="PTHR36174:SF1">
    <property type="entry name" value="LIPID II:GLYCINE GLYCYLTRANSFERASE"/>
    <property type="match status" value="1"/>
</dbReference>
<name>A0ABU7XXE6_9FLAO</name>
<evidence type="ECO:0000256" key="3">
    <source>
        <dbReference type="ARBA" id="ARBA00022960"/>
    </source>
</evidence>
<keyword evidence="4" id="KW-0573">Peptidoglycan synthesis</keyword>
<dbReference type="Gene3D" id="3.40.630.30">
    <property type="match status" value="1"/>
</dbReference>
<evidence type="ECO:0000256" key="2">
    <source>
        <dbReference type="ARBA" id="ARBA00022679"/>
    </source>
</evidence>
<dbReference type="Proteomes" id="UP001337305">
    <property type="component" value="Unassembled WGS sequence"/>
</dbReference>
<dbReference type="InterPro" id="IPR016181">
    <property type="entry name" value="Acyl_CoA_acyltransferase"/>
</dbReference>
<organism evidence="7 8">
    <name type="scientific">Flavivirga spongiicola</name>
    <dbReference type="NCBI Taxonomy" id="421621"/>
    <lineage>
        <taxon>Bacteria</taxon>
        <taxon>Pseudomonadati</taxon>
        <taxon>Bacteroidota</taxon>
        <taxon>Flavobacteriia</taxon>
        <taxon>Flavobacteriales</taxon>
        <taxon>Flavobacteriaceae</taxon>
        <taxon>Flavivirga</taxon>
    </lineage>
</organism>
<dbReference type="PANTHER" id="PTHR36174">
    <property type="entry name" value="LIPID II:GLYCINE GLYCYLTRANSFERASE"/>
    <property type="match status" value="1"/>
</dbReference>